<name>A0A645CG36_9ZZZZ</name>
<keyword evidence="2" id="KW-0238">DNA-binding</keyword>
<evidence type="ECO:0000313" key="5">
    <source>
        <dbReference type="EMBL" id="MPM75802.1"/>
    </source>
</evidence>
<evidence type="ECO:0000256" key="1">
    <source>
        <dbReference type="ARBA" id="ARBA00023015"/>
    </source>
</evidence>
<dbReference type="InterPro" id="IPR009057">
    <property type="entry name" value="Homeodomain-like_sf"/>
</dbReference>
<keyword evidence="3" id="KW-0804">Transcription</keyword>
<dbReference type="Pfam" id="PF00440">
    <property type="entry name" value="TetR_N"/>
    <property type="match status" value="1"/>
</dbReference>
<evidence type="ECO:0000259" key="4">
    <source>
        <dbReference type="PROSITE" id="PS50977"/>
    </source>
</evidence>
<dbReference type="GO" id="GO:0003677">
    <property type="term" value="F:DNA binding"/>
    <property type="evidence" value="ECO:0007669"/>
    <property type="project" value="UniProtKB-KW"/>
</dbReference>
<dbReference type="SUPFAM" id="SSF46689">
    <property type="entry name" value="Homeodomain-like"/>
    <property type="match status" value="1"/>
</dbReference>
<dbReference type="PANTHER" id="PTHR47506:SF1">
    <property type="entry name" value="HTH-TYPE TRANSCRIPTIONAL REGULATOR YJDC"/>
    <property type="match status" value="1"/>
</dbReference>
<gene>
    <name evidence="5" type="ORF">SDC9_122796</name>
</gene>
<protein>
    <recommendedName>
        <fullName evidence="4">HTH tetR-type domain-containing protein</fullName>
    </recommendedName>
</protein>
<dbReference type="InterPro" id="IPR001647">
    <property type="entry name" value="HTH_TetR"/>
</dbReference>
<evidence type="ECO:0000256" key="3">
    <source>
        <dbReference type="ARBA" id="ARBA00023163"/>
    </source>
</evidence>
<comment type="caution">
    <text evidence="5">The sequence shown here is derived from an EMBL/GenBank/DDBJ whole genome shotgun (WGS) entry which is preliminary data.</text>
</comment>
<dbReference type="PRINTS" id="PR00455">
    <property type="entry name" value="HTHTETR"/>
</dbReference>
<evidence type="ECO:0000256" key="2">
    <source>
        <dbReference type="ARBA" id="ARBA00023125"/>
    </source>
</evidence>
<accession>A0A645CG36</accession>
<dbReference type="PANTHER" id="PTHR47506">
    <property type="entry name" value="TRANSCRIPTIONAL REGULATORY PROTEIN"/>
    <property type="match status" value="1"/>
</dbReference>
<organism evidence="5">
    <name type="scientific">bioreactor metagenome</name>
    <dbReference type="NCBI Taxonomy" id="1076179"/>
    <lineage>
        <taxon>unclassified sequences</taxon>
        <taxon>metagenomes</taxon>
        <taxon>ecological metagenomes</taxon>
    </lineage>
</organism>
<sequence>MDKKEEILVTMTELFAQKGYNTSMSDISKKVGIKVQSIYSHYESKDQIVYLVLKKEIFTLLYFF</sequence>
<keyword evidence="1" id="KW-0805">Transcription regulation</keyword>
<proteinExistence type="predicted"/>
<dbReference type="EMBL" id="VSSQ01026875">
    <property type="protein sequence ID" value="MPM75802.1"/>
    <property type="molecule type" value="Genomic_DNA"/>
</dbReference>
<dbReference type="AlphaFoldDB" id="A0A645CG36"/>
<dbReference type="PROSITE" id="PS50977">
    <property type="entry name" value="HTH_TETR_2"/>
    <property type="match status" value="1"/>
</dbReference>
<dbReference type="Gene3D" id="1.10.357.10">
    <property type="entry name" value="Tetracycline Repressor, domain 2"/>
    <property type="match status" value="1"/>
</dbReference>
<feature type="domain" description="HTH tetR-type" evidence="4">
    <location>
        <begin position="1"/>
        <end position="60"/>
    </location>
</feature>
<reference evidence="5" key="1">
    <citation type="submission" date="2019-08" db="EMBL/GenBank/DDBJ databases">
        <authorList>
            <person name="Kucharzyk K."/>
            <person name="Murdoch R.W."/>
            <person name="Higgins S."/>
            <person name="Loffler F."/>
        </authorList>
    </citation>
    <scope>NUCLEOTIDE SEQUENCE</scope>
</reference>